<sequence length="1216" mass="137051">MHLSRGCGSCWKRGEAWEWVVWFNVFDPGVVPQFGNYPWVSFLHETYWNLEHLAERGLARNVFFLRVPSVNGKEGVLAGRTKACLLTWRPAGLIEAVYSAAGYMNADSPTFRMIALKLGGWWSGSLETSSGSDAMRTRQLAMQRALGAAQGRAEVTSSEAWTHGRKTPDARSSDMFTRFGLQRYGHGGRRQTYMLASLPWAFGGLSGLQRYGRRRKTADPTASCRWKATELWKLMEVDIIRMIKMENHICLVSHLATLQVFQHDEKPRTSPINGRNRPSLSEEGMVAQHTANGGNTGFPVAQKGHKRLVRKAQYACDRENSVRLFHRRSSRAVVKGEWGSQGRPSLQASYLNGYGAAEGDWSRPEAQMRMFDRADDKVDARPRTTRDYQQSITVAKGQIVLLGIRCRRTPLAFVHSIADDEDLTLLIDGLLSLSLSVIAVELEAELEEMSVVVQWEKWGSRPFCTTDGTNLLLFRFTMTALDVVNLFSLPGAWLHTSTQVENFDFQAAAKQVSPMFHAPPEQMEPFMRSVSKDNRALKEHPDYPVETTEYQVLRGNVLEWARNNANINSFGRPVQVFIPTHFLPLLTADLLLHVASPAPATEVARAQTRGPEAELAKEFRSKNDWKALLRVGKASYDSRLKQVAQQRQIHNEQDDKKAELLNYWISIQKQAGTTTYANLRHVRTALSIMLRGDTGISMEGRKQQLQRDGELSGVEFSEAELIDAVEKTNLRVLTAPLFAALAHSPLILIADKTLTQSPFISARSAMLQARYPLVTWRRLGNQHKLAENDILWRIEKTLWSLLFSMAWGIITAELVLERFWDDPDVRDVLAGKYGEAESIGLRYAADEQEEPQPQPPVPAQEEEESEPQPPPRKKPRLAAPGPDSPPAEEQSGRDLRSKGKSKDRPTSKRPRAAQRDVVESWLVTANDRVPYPIPEPEQLEDQWVHTELHLEPRLYALAPPSSTVDIPYWVFANGGQADDPLQATPRQYKYLPFRQTPLLPNIVPSDTESVVFPVCEERWRALARLQRQEVMRARCALIKHPKPMEYDGEIISFDDEGMSAFTNLDRKAFIQDLGQKESVENFKLHIGTPRALLDCVKARKAREGDHQDQRLNLLSNLISSQSLPIPPGWADIATHEAAWRVLDQSALVPNVPFLWQETLWAIFGGVVVPLMQCGLIWPEPVLHYGHTLAGRPACAHNAFWCVDSSTAPNQKQQAEG</sequence>
<dbReference type="Proteomes" id="UP001221142">
    <property type="component" value="Unassembled WGS sequence"/>
</dbReference>
<dbReference type="EMBL" id="JARKIF010000015">
    <property type="protein sequence ID" value="KAJ7622459.1"/>
    <property type="molecule type" value="Genomic_DNA"/>
</dbReference>
<gene>
    <name evidence="2" type="ORF">FB45DRAFT_870647</name>
</gene>
<proteinExistence type="predicted"/>
<feature type="region of interest" description="Disordered" evidence="1">
    <location>
        <begin position="846"/>
        <end position="919"/>
    </location>
</feature>
<evidence type="ECO:0000313" key="3">
    <source>
        <dbReference type="Proteomes" id="UP001221142"/>
    </source>
</evidence>
<evidence type="ECO:0000256" key="1">
    <source>
        <dbReference type="SAM" id="MobiDB-lite"/>
    </source>
</evidence>
<feature type="compositionally biased region" description="Basic and acidic residues" evidence="1">
    <location>
        <begin position="890"/>
        <end position="906"/>
    </location>
</feature>
<protein>
    <submittedName>
        <fullName evidence="2">Uncharacterized protein</fullName>
    </submittedName>
</protein>
<keyword evidence="3" id="KW-1185">Reference proteome</keyword>
<accession>A0AAD7BJ23</accession>
<organism evidence="2 3">
    <name type="scientific">Roridomyces roridus</name>
    <dbReference type="NCBI Taxonomy" id="1738132"/>
    <lineage>
        <taxon>Eukaryota</taxon>
        <taxon>Fungi</taxon>
        <taxon>Dikarya</taxon>
        <taxon>Basidiomycota</taxon>
        <taxon>Agaricomycotina</taxon>
        <taxon>Agaricomycetes</taxon>
        <taxon>Agaricomycetidae</taxon>
        <taxon>Agaricales</taxon>
        <taxon>Marasmiineae</taxon>
        <taxon>Mycenaceae</taxon>
        <taxon>Roridomyces</taxon>
    </lineage>
</organism>
<reference evidence="2" key="1">
    <citation type="submission" date="2023-03" db="EMBL/GenBank/DDBJ databases">
        <title>Massive genome expansion in bonnet fungi (Mycena s.s.) driven by repeated elements and novel gene families across ecological guilds.</title>
        <authorList>
            <consortium name="Lawrence Berkeley National Laboratory"/>
            <person name="Harder C.B."/>
            <person name="Miyauchi S."/>
            <person name="Viragh M."/>
            <person name="Kuo A."/>
            <person name="Thoen E."/>
            <person name="Andreopoulos B."/>
            <person name="Lu D."/>
            <person name="Skrede I."/>
            <person name="Drula E."/>
            <person name="Henrissat B."/>
            <person name="Morin E."/>
            <person name="Kohler A."/>
            <person name="Barry K."/>
            <person name="LaButti K."/>
            <person name="Morin E."/>
            <person name="Salamov A."/>
            <person name="Lipzen A."/>
            <person name="Mereny Z."/>
            <person name="Hegedus B."/>
            <person name="Baldrian P."/>
            <person name="Stursova M."/>
            <person name="Weitz H."/>
            <person name="Taylor A."/>
            <person name="Grigoriev I.V."/>
            <person name="Nagy L.G."/>
            <person name="Martin F."/>
            <person name="Kauserud H."/>
        </authorList>
    </citation>
    <scope>NUCLEOTIDE SEQUENCE</scope>
    <source>
        <strain evidence="2">9284</strain>
    </source>
</reference>
<comment type="caution">
    <text evidence="2">The sequence shown here is derived from an EMBL/GenBank/DDBJ whole genome shotgun (WGS) entry which is preliminary data.</text>
</comment>
<dbReference type="AlphaFoldDB" id="A0AAD7BJ23"/>
<name>A0AAD7BJ23_9AGAR</name>
<evidence type="ECO:0000313" key="2">
    <source>
        <dbReference type="EMBL" id="KAJ7622459.1"/>
    </source>
</evidence>